<dbReference type="Proteomes" id="UP001370758">
    <property type="component" value="Unassembled WGS sequence"/>
</dbReference>
<name>A0AAV9VSR7_9PEZI</name>
<reference evidence="1 2" key="1">
    <citation type="submission" date="2023-08" db="EMBL/GenBank/DDBJ databases">
        <authorList>
            <person name="Palmer J.M."/>
        </authorList>
    </citation>
    <scope>NUCLEOTIDE SEQUENCE [LARGE SCALE GENOMIC DNA]</scope>
    <source>
        <strain evidence="1 2">TWF481</strain>
    </source>
</reference>
<evidence type="ECO:0000313" key="1">
    <source>
        <dbReference type="EMBL" id="KAK6495524.1"/>
    </source>
</evidence>
<keyword evidence="2" id="KW-1185">Reference proteome</keyword>
<gene>
    <name evidence="1" type="ORF">TWF481_002573</name>
</gene>
<protein>
    <submittedName>
        <fullName evidence="1">Uncharacterized protein</fullName>
    </submittedName>
</protein>
<comment type="caution">
    <text evidence="1">The sequence shown here is derived from an EMBL/GenBank/DDBJ whole genome shotgun (WGS) entry which is preliminary data.</text>
</comment>
<dbReference type="AlphaFoldDB" id="A0AAV9VSR7"/>
<dbReference type="EMBL" id="JAVHJL010000012">
    <property type="protein sequence ID" value="KAK6495524.1"/>
    <property type="molecule type" value="Genomic_DNA"/>
</dbReference>
<organism evidence="1 2">
    <name type="scientific">Arthrobotrys musiformis</name>
    <dbReference type="NCBI Taxonomy" id="47236"/>
    <lineage>
        <taxon>Eukaryota</taxon>
        <taxon>Fungi</taxon>
        <taxon>Dikarya</taxon>
        <taxon>Ascomycota</taxon>
        <taxon>Pezizomycotina</taxon>
        <taxon>Orbiliomycetes</taxon>
        <taxon>Orbiliales</taxon>
        <taxon>Orbiliaceae</taxon>
        <taxon>Arthrobotrys</taxon>
    </lineage>
</organism>
<accession>A0AAV9VSR7</accession>
<sequence length="77" mass="8188">MEGLMPRKLRTFHGLGKSVIASGLSQNSGTTTTHAAVRPGRCGIANRMQKFNTDITAISQKLLGFKHEVGSADFGEG</sequence>
<evidence type="ECO:0000313" key="2">
    <source>
        <dbReference type="Proteomes" id="UP001370758"/>
    </source>
</evidence>
<proteinExistence type="predicted"/>